<dbReference type="GO" id="GO:0005886">
    <property type="term" value="C:plasma membrane"/>
    <property type="evidence" value="ECO:0007669"/>
    <property type="project" value="UniProtKB-SubCell"/>
</dbReference>
<sequence length="1173" mass="134724">MFKWLKDLFGDRNQRQLDELWPIVDEINEYYDGLDALSDDELRGKTNSFRERIRDAVADIEARQEEINERLKHAPDAESPAIGGDGAVAEALPESDVEPLSMQERDALYDELDVLEEEWHDRVEDELNAILPEAFAVMKETCRRMVGETWRAGGSEIEWDMIPYDVQLLGGIVLHQGRIAEMKTGEGKTLVATLPLYLNSLAGRGCHLVTVNPYLAQRDAEWMGPLFEFHGLEVDCIDQYQPHSRGRRAAYEADITYGTNNEFGFDYLRDNSFVVRPDQLQQRGHHFAIIDEIDSVLIDEARTPLIISGPVPDADENQFGELRDPVEKLVQAQRKIVRRLTKEAEEKIEAMHEAEEDGDKNRARELEEEAGLALLRATRGYPKNRRLQKLLQEPGVERLRQQTEYFYLQENAKRMPFVDEALYFSIDEKQRSIEMTEKGQEFMADIMDQTKDMFILPVIGEEIAQVEEDHEQAVKDLEEDLRSRDISAEKRENKLLNDKRELEKEQQEKKREIYNTYSERAERLHGIEQLLKAFTLYERDTEYIVENGKVQIVDEHTGRVLEGRRYSQGLHQAIEAKEKVEVQAATQTYATVTLQNYFRMYDKLSGMTGTAETEAEEFGDIYELDVVVVPTHEPIRRDDLDDLVFKTKREKYNAVVERVQEYNDKGQPVLVGSASVEVSEQISRMLKRAGIRHNVLNAKRDRAKQEADVVAEAGRRGAVTIATNMAGRGTDIKITDEVRDLGGLAIVGSERHESRRIDLQLRGRSGRQGDPGESQFFVSLEDELMRLFGSDRVAKIMDRLNLEEGAVITHPWINKSIKRAQSKVEQNNFAIRKRQLEYDDVLNAQREVIYKRRREALTGDRFHGQILNMLHEVIEAMVDKYYGDGNLAGLREEMLRVLAFDFDMDRETFMQVGADGVTDRAFDAATNYYQEKRRAIAQNFYQPLKQLVDERGDEAPDQIYIDFTDGQRLIRTVMETEEAVETNGQEVSDSLERTAMLQTVDAKWTEHLRELDELKEGINLRSFGRKDPVVEYKMEAYELFADLMADVGREVVSLVFRSGPVVDTKKDDLSKADGRGKQPKGRLDRRRAKTRHDSMDPTYNVKGGGDGQNEAAERDPSADAPQEPVVVEDEPGRNDKVTIRNNSTGEEKTEKWKYAKKKVRNGSWTRVKDPELS</sequence>
<evidence type="ECO:0000256" key="13">
    <source>
        <dbReference type="SAM" id="MobiDB-lite"/>
    </source>
</evidence>
<evidence type="ECO:0000256" key="2">
    <source>
        <dbReference type="ARBA" id="ARBA00007650"/>
    </source>
</evidence>
<dbReference type="HAMAP" id="MF_01382">
    <property type="entry name" value="SecA"/>
    <property type="match status" value="1"/>
</dbReference>
<feature type="binding site" evidence="12">
    <location>
        <position position="731"/>
    </location>
    <ligand>
        <name>ATP</name>
        <dbReference type="ChEBI" id="CHEBI:30616"/>
    </ligand>
</feature>
<keyword evidence="3 12" id="KW-0813">Transport</keyword>
<dbReference type="InterPro" id="IPR036670">
    <property type="entry name" value="SecA_X-link_sf"/>
</dbReference>
<accession>A0A2A8CYA8</accession>
<evidence type="ECO:0000259" key="15">
    <source>
        <dbReference type="PROSITE" id="PS51194"/>
    </source>
</evidence>
<keyword evidence="6 12" id="KW-0547">Nucleotide-binding</keyword>
<keyword evidence="4 12" id="KW-1003">Cell membrane</keyword>
<keyword evidence="18" id="KW-1185">Reference proteome</keyword>
<comment type="function">
    <text evidence="12">Part of the Sec protein translocase complex. Interacts with the SecYEG preprotein conducting channel. Has a central role in coupling the hydrolysis of ATP to the transfer of proteins into and across the cell membrane, serving as an ATP-driven molecular motor driving the stepwise translocation of polypeptide chains across the membrane.</text>
</comment>
<keyword evidence="5 12" id="KW-0963">Cytoplasm</keyword>
<feature type="compositionally biased region" description="Basic and acidic residues" evidence="13">
    <location>
        <begin position="1064"/>
        <end position="1076"/>
    </location>
</feature>
<evidence type="ECO:0000259" key="14">
    <source>
        <dbReference type="PROSITE" id="PS51192"/>
    </source>
</evidence>
<feature type="domain" description="SecA family profile" evidence="16">
    <location>
        <begin position="2"/>
        <end position="809"/>
    </location>
</feature>
<evidence type="ECO:0000256" key="8">
    <source>
        <dbReference type="ARBA" id="ARBA00022927"/>
    </source>
</evidence>
<dbReference type="SMART" id="SM00958">
    <property type="entry name" value="SecA_PP_bind"/>
    <property type="match status" value="1"/>
</dbReference>
<dbReference type="InterPro" id="IPR036266">
    <property type="entry name" value="SecA_Wing/Scaffold_sf"/>
</dbReference>
<evidence type="ECO:0000256" key="12">
    <source>
        <dbReference type="HAMAP-Rule" id="MF_01382"/>
    </source>
</evidence>
<dbReference type="GO" id="GO:0017038">
    <property type="term" value="P:protein import"/>
    <property type="evidence" value="ECO:0007669"/>
    <property type="project" value="InterPro"/>
</dbReference>
<dbReference type="PANTHER" id="PTHR30612">
    <property type="entry name" value="SECA INNER MEMBRANE COMPONENT OF SEC PROTEIN SECRETION SYSTEM"/>
    <property type="match status" value="1"/>
</dbReference>
<dbReference type="InterPro" id="IPR001650">
    <property type="entry name" value="Helicase_C-like"/>
</dbReference>
<gene>
    <name evidence="12 17" type="primary">secA</name>
    <name evidence="17" type="synonym">azi</name>
    <name evidence="17" type="synonym">div</name>
    <name evidence="17" type="ORF">CRI94_10040</name>
</gene>
<dbReference type="CDD" id="cd18803">
    <property type="entry name" value="SF2_C_secA"/>
    <property type="match status" value="1"/>
</dbReference>
<dbReference type="InterPro" id="IPR014018">
    <property type="entry name" value="SecA_motor_DEAD"/>
</dbReference>
<dbReference type="InterPro" id="IPR014001">
    <property type="entry name" value="Helicase_ATP-bd"/>
</dbReference>
<dbReference type="OrthoDB" id="9805579at2"/>
<evidence type="ECO:0000313" key="17">
    <source>
        <dbReference type="EMBL" id="PEN13636.1"/>
    </source>
</evidence>
<evidence type="ECO:0000259" key="16">
    <source>
        <dbReference type="PROSITE" id="PS51196"/>
    </source>
</evidence>
<evidence type="ECO:0000256" key="11">
    <source>
        <dbReference type="ARBA" id="ARBA00023136"/>
    </source>
</evidence>
<dbReference type="FunFam" id="3.40.50.300:FF:000246">
    <property type="entry name" value="Preprotein translocase subunit SecA"/>
    <property type="match status" value="1"/>
</dbReference>
<dbReference type="Gene3D" id="3.90.1440.10">
    <property type="entry name" value="SecA, preprotein cross-linking domain"/>
    <property type="match status" value="1"/>
</dbReference>
<dbReference type="FunFam" id="3.40.50.300:FF:000429">
    <property type="entry name" value="Preprotein translocase subunit SecA"/>
    <property type="match status" value="1"/>
</dbReference>
<dbReference type="GO" id="GO:0005829">
    <property type="term" value="C:cytosol"/>
    <property type="evidence" value="ECO:0007669"/>
    <property type="project" value="TreeGrafter"/>
</dbReference>
<dbReference type="PRINTS" id="PR00906">
    <property type="entry name" value="SECA"/>
</dbReference>
<dbReference type="Pfam" id="PF07517">
    <property type="entry name" value="SecA_DEAD"/>
    <property type="match status" value="1"/>
</dbReference>
<dbReference type="AlphaFoldDB" id="A0A2A8CYA8"/>
<keyword evidence="7 12" id="KW-0067">ATP-binding</keyword>
<dbReference type="PANTHER" id="PTHR30612:SF0">
    <property type="entry name" value="CHLOROPLAST PROTEIN-TRANSPORTING ATPASE"/>
    <property type="match status" value="1"/>
</dbReference>
<keyword evidence="9 12" id="KW-1278">Translocase</keyword>
<dbReference type="Gene3D" id="3.40.50.300">
    <property type="entry name" value="P-loop containing nucleotide triphosphate hydrolases"/>
    <property type="match status" value="2"/>
</dbReference>
<evidence type="ECO:0000256" key="1">
    <source>
        <dbReference type="ARBA" id="ARBA00004170"/>
    </source>
</evidence>
<dbReference type="GO" id="GO:0043952">
    <property type="term" value="P:protein transport by the Sec complex"/>
    <property type="evidence" value="ECO:0007669"/>
    <property type="project" value="TreeGrafter"/>
</dbReference>
<dbReference type="PROSITE" id="PS51194">
    <property type="entry name" value="HELICASE_CTER"/>
    <property type="match status" value="1"/>
</dbReference>
<evidence type="ECO:0000256" key="6">
    <source>
        <dbReference type="ARBA" id="ARBA00022741"/>
    </source>
</evidence>
<comment type="similarity">
    <text evidence="2 12">Belongs to the SecA family.</text>
</comment>
<feature type="binding site" evidence="12">
    <location>
        <begin position="185"/>
        <end position="189"/>
    </location>
    <ligand>
        <name>ATP</name>
        <dbReference type="ChEBI" id="CHEBI:30616"/>
    </ligand>
</feature>
<dbReference type="Pfam" id="PF01043">
    <property type="entry name" value="SecA_PP_bind"/>
    <property type="match status" value="1"/>
</dbReference>
<dbReference type="GO" id="GO:0065002">
    <property type="term" value="P:intracellular protein transmembrane transport"/>
    <property type="evidence" value="ECO:0007669"/>
    <property type="project" value="UniProtKB-UniRule"/>
</dbReference>
<organism evidence="17 18">
    <name type="scientific">Longibacter salinarum</name>
    <dbReference type="NCBI Taxonomy" id="1850348"/>
    <lineage>
        <taxon>Bacteria</taxon>
        <taxon>Pseudomonadati</taxon>
        <taxon>Rhodothermota</taxon>
        <taxon>Rhodothermia</taxon>
        <taxon>Rhodothermales</taxon>
        <taxon>Salisaetaceae</taxon>
        <taxon>Longibacter</taxon>
    </lineage>
</organism>
<dbReference type="InterPro" id="IPR044722">
    <property type="entry name" value="SecA_SF2_C"/>
</dbReference>
<protein>
    <recommendedName>
        <fullName evidence="12">Protein translocase subunit SecA</fullName>
        <ecNumber evidence="12">7.4.2.8</ecNumber>
    </recommendedName>
</protein>
<dbReference type="GO" id="GO:0005524">
    <property type="term" value="F:ATP binding"/>
    <property type="evidence" value="ECO:0007669"/>
    <property type="project" value="UniProtKB-UniRule"/>
</dbReference>
<keyword evidence="10 12" id="KW-0811">Translocation</keyword>
<keyword evidence="11 12" id="KW-0472">Membrane</keyword>
<dbReference type="EC" id="7.4.2.8" evidence="12"/>
<dbReference type="SUPFAM" id="SSF81886">
    <property type="entry name" value="Helical scaffold and wing domains of SecA"/>
    <property type="match status" value="1"/>
</dbReference>
<dbReference type="SUPFAM" id="SSF52540">
    <property type="entry name" value="P-loop containing nucleoside triphosphate hydrolases"/>
    <property type="match status" value="2"/>
</dbReference>
<comment type="subcellular location">
    <subcellularLocation>
        <location evidence="12">Cell membrane</location>
        <topology evidence="12">Peripheral membrane protein</topology>
        <orientation evidence="12">Cytoplasmic side</orientation>
    </subcellularLocation>
    <subcellularLocation>
        <location evidence="12">Cytoplasm</location>
    </subcellularLocation>
    <subcellularLocation>
        <location evidence="1">Membrane</location>
        <topology evidence="1">Peripheral membrane protein</topology>
    </subcellularLocation>
    <text evidence="12">Distribution is 50-50.</text>
</comment>
<feature type="compositionally biased region" description="Basic residues" evidence="13">
    <location>
        <begin position="1077"/>
        <end position="1090"/>
    </location>
</feature>
<evidence type="ECO:0000313" key="18">
    <source>
        <dbReference type="Proteomes" id="UP000220102"/>
    </source>
</evidence>
<comment type="caution">
    <text evidence="17">The sequence shown here is derived from an EMBL/GenBank/DDBJ whole genome shotgun (WGS) entry which is preliminary data.</text>
</comment>
<dbReference type="RefSeq" id="WP_098075560.1">
    <property type="nucleotide sequence ID" value="NZ_PDEQ01000004.1"/>
</dbReference>
<dbReference type="InterPro" id="IPR011116">
    <property type="entry name" value="SecA_Wing/Scaffold"/>
</dbReference>
<dbReference type="InterPro" id="IPR027417">
    <property type="entry name" value="P-loop_NTPase"/>
</dbReference>
<dbReference type="SUPFAM" id="SSF81767">
    <property type="entry name" value="Pre-protein crosslinking domain of SecA"/>
    <property type="match status" value="1"/>
</dbReference>
<comment type="catalytic activity">
    <reaction evidence="12">
        <text>ATP + H2O + cellular proteinSide 1 = ADP + phosphate + cellular proteinSide 2.</text>
        <dbReference type="EC" id="7.4.2.8"/>
    </reaction>
</comment>
<dbReference type="CDD" id="cd17928">
    <property type="entry name" value="DEXDc_SecA"/>
    <property type="match status" value="1"/>
</dbReference>
<dbReference type="EMBL" id="PDEQ01000004">
    <property type="protein sequence ID" value="PEN13636.1"/>
    <property type="molecule type" value="Genomic_DNA"/>
</dbReference>
<feature type="binding site" evidence="12">
    <location>
        <position position="167"/>
    </location>
    <ligand>
        <name>ATP</name>
        <dbReference type="ChEBI" id="CHEBI:30616"/>
    </ligand>
</feature>
<evidence type="ECO:0000256" key="4">
    <source>
        <dbReference type="ARBA" id="ARBA00022475"/>
    </source>
</evidence>
<evidence type="ECO:0000256" key="7">
    <source>
        <dbReference type="ARBA" id="ARBA00022840"/>
    </source>
</evidence>
<evidence type="ECO:0000256" key="3">
    <source>
        <dbReference type="ARBA" id="ARBA00022448"/>
    </source>
</evidence>
<evidence type="ECO:0000256" key="10">
    <source>
        <dbReference type="ARBA" id="ARBA00023010"/>
    </source>
</evidence>
<dbReference type="InterPro" id="IPR000185">
    <property type="entry name" value="SecA"/>
</dbReference>
<comment type="subunit">
    <text evidence="12">Monomer and homodimer. Part of the essential Sec protein translocation apparatus which comprises SecA, SecYEG and auxiliary proteins SecDF. Other proteins may also be involved.</text>
</comment>
<dbReference type="GO" id="GO:0006605">
    <property type="term" value="P:protein targeting"/>
    <property type="evidence" value="ECO:0007669"/>
    <property type="project" value="UniProtKB-UniRule"/>
</dbReference>
<dbReference type="SMART" id="SM00957">
    <property type="entry name" value="SecA_DEAD"/>
    <property type="match status" value="1"/>
</dbReference>
<dbReference type="InterPro" id="IPR011115">
    <property type="entry name" value="SecA_DEAD"/>
</dbReference>
<dbReference type="GO" id="GO:0008564">
    <property type="term" value="F:protein-exporting ATPase activity"/>
    <property type="evidence" value="ECO:0007669"/>
    <property type="project" value="UniProtKB-EC"/>
</dbReference>
<feature type="domain" description="Helicase ATP-binding" evidence="14">
    <location>
        <begin position="169"/>
        <end position="329"/>
    </location>
</feature>
<keyword evidence="8 12" id="KW-0653">Protein transport</keyword>
<feature type="region of interest" description="Disordered" evidence="13">
    <location>
        <begin position="1064"/>
        <end position="1173"/>
    </location>
</feature>
<dbReference type="InterPro" id="IPR011130">
    <property type="entry name" value="SecA_preprotein_X-link_dom"/>
</dbReference>
<evidence type="ECO:0000256" key="5">
    <source>
        <dbReference type="ARBA" id="ARBA00022490"/>
    </source>
</evidence>
<dbReference type="Pfam" id="PF21090">
    <property type="entry name" value="P-loop_SecA"/>
    <property type="match status" value="1"/>
</dbReference>
<evidence type="ECO:0000256" key="9">
    <source>
        <dbReference type="ARBA" id="ARBA00022967"/>
    </source>
</evidence>
<dbReference type="PROSITE" id="PS51192">
    <property type="entry name" value="HELICASE_ATP_BIND_1"/>
    <property type="match status" value="1"/>
</dbReference>
<dbReference type="Proteomes" id="UP000220102">
    <property type="component" value="Unassembled WGS sequence"/>
</dbReference>
<reference evidence="17 18" key="1">
    <citation type="submission" date="2017-10" db="EMBL/GenBank/DDBJ databases">
        <title>Draft genome of Longibacter Salinarum.</title>
        <authorList>
            <person name="Goh K.M."/>
            <person name="Shamsir M.S."/>
            <person name="Lim S.W."/>
        </authorList>
    </citation>
    <scope>NUCLEOTIDE SEQUENCE [LARGE SCALE GENOMIC DNA]</scope>
    <source>
        <strain evidence="17 18">KCTC 52045</strain>
    </source>
</reference>
<dbReference type="Gene3D" id="1.10.3060.10">
    <property type="entry name" value="Helical scaffold and wing domains of SecA"/>
    <property type="match status" value="1"/>
</dbReference>
<proteinExistence type="inferred from homology"/>
<dbReference type="GO" id="GO:0031522">
    <property type="term" value="C:cell envelope Sec protein transport complex"/>
    <property type="evidence" value="ECO:0007669"/>
    <property type="project" value="TreeGrafter"/>
</dbReference>
<dbReference type="PROSITE" id="PS51196">
    <property type="entry name" value="SECA_MOTOR_DEAD"/>
    <property type="match status" value="1"/>
</dbReference>
<name>A0A2A8CYA8_9BACT</name>
<feature type="domain" description="Helicase C-terminal" evidence="15">
    <location>
        <begin position="639"/>
        <end position="817"/>
    </location>
</feature>
<dbReference type="Pfam" id="PF07516">
    <property type="entry name" value="SecA_SW"/>
    <property type="match status" value="1"/>
</dbReference>